<sequence>NGFNNTEASERIESTFGYVGRNRDSASAGIVYMTCSNITGECELRTVVMPPPHERTMKYIEEMNARFDNAFKPRTKNRGE</sequence>
<protein>
    <submittedName>
        <fullName evidence="2">Uncharacterized protein</fullName>
    </submittedName>
</protein>
<evidence type="ECO:0000313" key="3">
    <source>
        <dbReference type="Proteomes" id="UP001432322"/>
    </source>
</evidence>
<proteinExistence type="predicted"/>
<dbReference type="AlphaFoldDB" id="A0AAV5WZ74"/>
<keyword evidence="3" id="KW-1185">Reference proteome</keyword>
<comment type="caution">
    <text evidence="2">The sequence shown here is derived from an EMBL/GenBank/DDBJ whole genome shotgun (WGS) entry which is preliminary data.</text>
</comment>
<gene>
    <name evidence="2" type="ORF">PFISCL1PPCAC_29038</name>
    <name evidence="1" type="ORF">PFISCL1PPCAC_8573</name>
</gene>
<dbReference type="EMBL" id="BTSY01000246">
    <property type="protein sequence ID" value="GMT37741.1"/>
    <property type="molecule type" value="Genomic_DNA"/>
</dbReference>
<evidence type="ECO:0000313" key="1">
    <source>
        <dbReference type="EMBL" id="GMT17276.1"/>
    </source>
</evidence>
<organism evidence="2 3">
    <name type="scientific">Pristionchus fissidentatus</name>
    <dbReference type="NCBI Taxonomy" id="1538716"/>
    <lineage>
        <taxon>Eukaryota</taxon>
        <taxon>Metazoa</taxon>
        <taxon>Ecdysozoa</taxon>
        <taxon>Nematoda</taxon>
        <taxon>Chromadorea</taxon>
        <taxon>Rhabditida</taxon>
        <taxon>Rhabditina</taxon>
        <taxon>Diplogasteromorpha</taxon>
        <taxon>Diplogasteroidea</taxon>
        <taxon>Neodiplogasteridae</taxon>
        <taxon>Pristionchus</taxon>
    </lineage>
</organism>
<evidence type="ECO:0000313" key="2">
    <source>
        <dbReference type="EMBL" id="GMT37741.1"/>
    </source>
</evidence>
<accession>A0AAV5WZ74</accession>
<feature type="non-terminal residue" evidence="2">
    <location>
        <position position="80"/>
    </location>
</feature>
<name>A0AAV5WZ74_9BILA</name>
<feature type="non-terminal residue" evidence="2">
    <location>
        <position position="1"/>
    </location>
</feature>
<dbReference type="Proteomes" id="UP001432322">
    <property type="component" value="Unassembled WGS sequence"/>
</dbReference>
<dbReference type="EMBL" id="BTSY01000003">
    <property type="protein sequence ID" value="GMT17276.1"/>
    <property type="molecule type" value="Genomic_DNA"/>
</dbReference>
<reference evidence="2" key="1">
    <citation type="submission" date="2023-10" db="EMBL/GenBank/DDBJ databases">
        <title>Genome assembly of Pristionchus species.</title>
        <authorList>
            <person name="Yoshida K."/>
            <person name="Sommer R.J."/>
        </authorList>
    </citation>
    <scope>NUCLEOTIDE SEQUENCE</scope>
    <source>
        <strain evidence="2">RS5133</strain>
    </source>
</reference>